<evidence type="ECO:0000256" key="2">
    <source>
        <dbReference type="ARBA" id="ARBA00022618"/>
    </source>
</evidence>
<dbReference type="EMBL" id="CM027687">
    <property type="protein sequence ID" value="KAG0521475.1"/>
    <property type="molecule type" value="Genomic_DNA"/>
</dbReference>
<dbReference type="PANTHER" id="PTHR10177">
    <property type="entry name" value="CYCLINS"/>
    <property type="match status" value="1"/>
</dbReference>
<reference evidence="8" key="2">
    <citation type="submission" date="2020-10" db="EMBL/GenBank/DDBJ databases">
        <authorList>
            <person name="Cooper E.A."/>
            <person name="Brenton Z.W."/>
            <person name="Flinn B.S."/>
            <person name="Jenkins J."/>
            <person name="Shu S."/>
            <person name="Flowers D."/>
            <person name="Luo F."/>
            <person name="Wang Y."/>
            <person name="Xia P."/>
            <person name="Barry K."/>
            <person name="Daum C."/>
            <person name="Lipzen A."/>
            <person name="Yoshinaga Y."/>
            <person name="Schmutz J."/>
            <person name="Saski C."/>
            <person name="Vermerris W."/>
            <person name="Kresovich S."/>
        </authorList>
    </citation>
    <scope>NUCLEOTIDE SEQUENCE</scope>
</reference>
<name>A0A921QJE1_SORBI</name>
<comment type="caution">
    <text evidence="8">The sequence shown here is derived from an EMBL/GenBank/DDBJ whole genome shotgun (WGS) entry which is preliminary data.</text>
</comment>
<evidence type="ECO:0000256" key="3">
    <source>
        <dbReference type="ARBA" id="ARBA00023127"/>
    </source>
</evidence>
<dbReference type="InterPro" id="IPR036915">
    <property type="entry name" value="Cyclin-like_sf"/>
</dbReference>
<proteinExistence type="inferred from homology"/>
<evidence type="ECO:0000313" key="9">
    <source>
        <dbReference type="Proteomes" id="UP000807115"/>
    </source>
</evidence>
<sequence length="363" mass="39008">MMPVEAAAAAAADDWSECAFSLTCEEDCADLGDGVVDDGEFFPLYNAGDEEEEEYLEQLVFKETSFCSSSSDSGADCDGDGDGDGEGDEEYPSLASEEWFRQARLAAVKWILETRGCFGFGHRTAYLAIAYFDSFLLRRRVDREAMPWAAQLLSVACVSVAAKMEECQVPALSEFHAGGYDFDSASIRRMELLVLSTLGWRMRAVTPFDFLPCFSSRVHPHGGAGAGAGGHVALKAIGFIFATAEAGSVLDHRPSTVAAAAILAATYGPLLTKEALGSKMSYLSPSCLIEKEHVHACYSMMVGDMNRRGSKRSLPCSGTNEIATSTYDSVLVDDDVTDTAAAAIATVVAARNKRIRLELTGIR</sequence>
<evidence type="ECO:0000256" key="1">
    <source>
        <dbReference type="ARBA" id="ARBA00009065"/>
    </source>
</evidence>
<dbReference type="InterPro" id="IPR039361">
    <property type="entry name" value="Cyclin"/>
</dbReference>
<comment type="similarity">
    <text evidence="1">Belongs to the cyclin family. Cyclin D subfamily.</text>
</comment>
<dbReference type="OrthoDB" id="306099at2759"/>
<dbReference type="OMA" id="ENVHACY"/>
<dbReference type="CDD" id="cd20543">
    <property type="entry name" value="CYCLIN_AtCycD-like_rpt1"/>
    <property type="match status" value="1"/>
</dbReference>
<dbReference type="InterPro" id="IPR013763">
    <property type="entry name" value="Cyclin-like_dom"/>
</dbReference>
<evidence type="ECO:0000256" key="6">
    <source>
        <dbReference type="SAM" id="MobiDB-lite"/>
    </source>
</evidence>
<evidence type="ECO:0000256" key="4">
    <source>
        <dbReference type="ARBA" id="ARBA00023306"/>
    </source>
</evidence>
<evidence type="ECO:0000313" key="8">
    <source>
        <dbReference type="EMBL" id="KAG0521475.1"/>
    </source>
</evidence>
<accession>A0A921QJE1</accession>
<dbReference type="SMART" id="SM00385">
    <property type="entry name" value="CYCLIN"/>
    <property type="match status" value="1"/>
</dbReference>
<dbReference type="CDD" id="cd20544">
    <property type="entry name" value="CYCLIN_AtCycD-like_rpt2"/>
    <property type="match status" value="1"/>
</dbReference>
<dbReference type="Pfam" id="PF00134">
    <property type="entry name" value="Cyclin_N"/>
    <property type="match status" value="1"/>
</dbReference>
<dbReference type="FunFam" id="1.10.472.10:FF:000069">
    <property type="entry name" value="Cyclin-D5-1"/>
    <property type="match status" value="1"/>
</dbReference>
<feature type="compositionally biased region" description="Acidic residues" evidence="6">
    <location>
        <begin position="75"/>
        <end position="91"/>
    </location>
</feature>
<gene>
    <name evidence="8" type="ORF">BDA96_08G163900</name>
</gene>
<dbReference type="Proteomes" id="UP000807115">
    <property type="component" value="Chromosome 8"/>
</dbReference>
<evidence type="ECO:0000259" key="7">
    <source>
        <dbReference type="SMART" id="SM00385"/>
    </source>
</evidence>
<dbReference type="AlphaFoldDB" id="A0A921QJE1"/>
<dbReference type="InterPro" id="IPR006671">
    <property type="entry name" value="Cyclin_N"/>
</dbReference>
<dbReference type="SUPFAM" id="SSF47954">
    <property type="entry name" value="Cyclin-like"/>
    <property type="match status" value="1"/>
</dbReference>
<organism evidence="8 9">
    <name type="scientific">Sorghum bicolor</name>
    <name type="common">Sorghum</name>
    <name type="synonym">Sorghum vulgare</name>
    <dbReference type="NCBI Taxonomy" id="4558"/>
    <lineage>
        <taxon>Eukaryota</taxon>
        <taxon>Viridiplantae</taxon>
        <taxon>Streptophyta</taxon>
        <taxon>Embryophyta</taxon>
        <taxon>Tracheophyta</taxon>
        <taxon>Spermatophyta</taxon>
        <taxon>Magnoliopsida</taxon>
        <taxon>Liliopsida</taxon>
        <taxon>Poales</taxon>
        <taxon>Poaceae</taxon>
        <taxon>PACMAD clade</taxon>
        <taxon>Panicoideae</taxon>
        <taxon>Andropogonodae</taxon>
        <taxon>Andropogoneae</taxon>
        <taxon>Sorghinae</taxon>
        <taxon>Sorghum</taxon>
    </lineage>
</organism>
<evidence type="ECO:0000256" key="5">
    <source>
        <dbReference type="RuleBase" id="RU000383"/>
    </source>
</evidence>
<dbReference type="Gramene" id="EES17294">
    <property type="protein sequence ID" value="EES17294"/>
    <property type="gene ID" value="SORBI_3008G147500"/>
</dbReference>
<keyword evidence="2" id="KW-0132">Cell division</keyword>
<reference evidence="8" key="1">
    <citation type="journal article" date="2019" name="BMC Genomics">
        <title>A new reference genome for Sorghum bicolor reveals high levels of sequence similarity between sweet and grain genotypes: implications for the genetics of sugar metabolism.</title>
        <authorList>
            <person name="Cooper E.A."/>
            <person name="Brenton Z.W."/>
            <person name="Flinn B.S."/>
            <person name="Jenkins J."/>
            <person name="Shu S."/>
            <person name="Flowers D."/>
            <person name="Luo F."/>
            <person name="Wang Y."/>
            <person name="Xia P."/>
            <person name="Barry K."/>
            <person name="Daum C."/>
            <person name="Lipzen A."/>
            <person name="Yoshinaga Y."/>
            <person name="Schmutz J."/>
            <person name="Saski C."/>
            <person name="Vermerris W."/>
            <person name="Kresovich S."/>
        </authorList>
    </citation>
    <scope>NUCLEOTIDE SEQUENCE</scope>
</reference>
<feature type="domain" description="Cyclin-like" evidence="7">
    <location>
        <begin position="109"/>
        <end position="196"/>
    </location>
</feature>
<protein>
    <recommendedName>
        <fullName evidence="7">Cyclin-like domain-containing protein</fullName>
    </recommendedName>
</protein>
<dbReference type="KEGG" id="sbi:8074298"/>
<dbReference type="GO" id="GO:0051301">
    <property type="term" value="P:cell division"/>
    <property type="evidence" value="ECO:0007669"/>
    <property type="project" value="UniProtKB-KW"/>
</dbReference>
<dbReference type="FunFam" id="1.10.472.10:FF:000107">
    <property type="entry name" value="Cyclin-D5-1"/>
    <property type="match status" value="1"/>
</dbReference>
<dbReference type="Gene3D" id="1.10.472.10">
    <property type="entry name" value="Cyclin-like"/>
    <property type="match status" value="2"/>
</dbReference>
<keyword evidence="4" id="KW-0131">Cell cycle</keyword>
<feature type="region of interest" description="Disordered" evidence="6">
    <location>
        <begin position="67"/>
        <end position="92"/>
    </location>
</feature>
<keyword evidence="3 5" id="KW-0195">Cyclin</keyword>